<accession>A0A2T7G1F3</accession>
<organism evidence="3 4">
    <name type="scientific">Thalassorhabdomicrobium marinisediminis</name>
    <dbReference type="NCBI Taxonomy" id="2170577"/>
    <lineage>
        <taxon>Bacteria</taxon>
        <taxon>Pseudomonadati</taxon>
        <taxon>Pseudomonadota</taxon>
        <taxon>Alphaproteobacteria</taxon>
        <taxon>Rhodobacterales</taxon>
        <taxon>Paracoccaceae</taxon>
        <taxon>Thalassorhabdomicrobium</taxon>
    </lineage>
</organism>
<dbReference type="InterPro" id="IPR031165">
    <property type="entry name" value="GNAT_YJDJ"/>
</dbReference>
<sequence>MTRERPMSTDFDITREETDSKGRYVAVVDGHEAEMTYSRMGESTIIIDHTGVPDALRGRGVGQALVKRGVEDARAEGRKIVPLCPFAKAQIERHAEWQDVLEKKNQ</sequence>
<dbReference type="InterPro" id="IPR000182">
    <property type="entry name" value="GNAT_dom"/>
</dbReference>
<dbReference type="Proteomes" id="UP000244817">
    <property type="component" value="Unassembled WGS sequence"/>
</dbReference>
<proteinExistence type="predicted"/>
<dbReference type="AlphaFoldDB" id="A0A2T7G1F3"/>
<dbReference type="PANTHER" id="PTHR31435:SF10">
    <property type="entry name" value="BSR4717 PROTEIN"/>
    <property type="match status" value="1"/>
</dbReference>
<evidence type="ECO:0000313" key="4">
    <source>
        <dbReference type="Proteomes" id="UP000244817"/>
    </source>
</evidence>
<dbReference type="PANTHER" id="PTHR31435">
    <property type="entry name" value="PROTEIN NATD1"/>
    <property type="match status" value="1"/>
</dbReference>
<evidence type="ECO:0000259" key="1">
    <source>
        <dbReference type="PROSITE" id="PS51186"/>
    </source>
</evidence>
<dbReference type="Pfam" id="PF14542">
    <property type="entry name" value="Acetyltransf_CG"/>
    <property type="match status" value="1"/>
</dbReference>
<dbReference type="PROSITE" id="PS51729">
    <property type="entry name" value="GNAT_YJDJ"/>
    <property type="match status" value="1"/>
</dbReference>
<dbReference type="InterPro" id="IPR016181">
    <property type="entry name" value="Acyl_CoA_acyltransferase"/>
</dbReference>
<keyword evidence="4" id="KW-1185">Reference proteome</keyword>
<keyword evidence="3" id="KW-0808">Transferase</keyword>
<gene>
    <name evidence="3" type="ORF">DC363_01730</name>
</gene>
<protein>
    <submittedName>
        <fullName evidence="3">N-acetyltransferase</fullName>
    </submittedName>
</protein>
<reference evidence="3 4" key="1">
    <citation type="submission" date="2018-04" db="EMBL/GenBank/DDBJ databases">
        <title>Pelagivirga bohaiensis gen. nov., sp. nov., a bacterium isolated from the Bohai Sea.</title>
        <authorList>
            <person name="Ji X."/>
        </authorList>
    </citation>
    <scope>NUCLEOTIDE SEQUENCE [LARGE SCALE GENOMIC DNA]</scope>
    <source>
        <strain evidence="3 4">BH-SD16</strain>
    </source>
</reference>
<dbReference type="EMBL" id="QCYG01000001">
    <property type="protein sequence ID" value="PVA08239.1"/>
    <property type="molecule type" value="Genomic_DNA"/>
</dbReference>
<comment type="caution">
    <text evidence="3">The sequence shown here is derived from an EMBL/GenBank/DDBJ whole genome shotgun (WGS) entry which is preliminary data.</text>
</comment>
<feature type="domain" description="N-acetyltransferase" evidence="1">
    <location>
        <begin position="1"/>
        <end position="106"/>
    </location>
</feature>
<feature type="domain" description="N-acetyltransferase" evidence="2">
    <location>
        <begin position="16"/>
        <end position="102"/>
    </location>
</feature>
<evidence type="ECO:0000313" key="3">
    <source>
        <dbReference type="EMBL" id="PVA08239.1"/>
    </source>
</evidence>
<dbReference type="GO" id="GO:0016747">
    <property type="term" value="F:acyltransferase activity, transferring groups other than amino-acyl groups"/>
    <property type="evidence" value="ECO:0007669"/>
    <property type="project" value="InterPro"/>
</dbReference>
<dbReference type="PROSITE" id="PS51186">
    <property type="entry name" value="GNAT"/>
    <property type="match status" value="1"/>
</dbReference>
<name>A0A2T7G1F3_9RHOB</name>
<dbReference type="OrthoDB" id="9800945at2"/>
<dbReference type="SUPFAM" id="SSF55729">
    <property type="entry name" value="Acyl-CoA N-acyltransferases (Nat)"/>
    <property type="match status" value="1"/>
</dbReference>
<evidence type="ECO:0000259" key="2">
    <source>
        <dbReference type="PROSITE" id="PS51729"/>
    </source>
</evidence>
<dbReference type="Gene3D" id="3.40.630.30">
    <property type="match status" value="1"/>
</dbReference>
<dbReference type="InterPro" id="IPR045057">
    <property type="entry name" value="Gcn5-rel_NAT"/>
</dbReference>
<dbReference type="CDD" id="cd04301">
    <property type="entry name" value="NAT_SF"/>
    <property type="match status" value="1"/>
</dbReference>